<feature type="region of interest" description="Disordered" evidence="1">
    <location>
        <begin position="1"/>
        <end position="22"/>
    </location>
</feature>
<dbReference type="RefSeq" id="WP_153760638.1">
    <property type="nucleotide sequence ID" value="NZ_CP045851.1"/>
</dbReference>
<dbReference type="KEGG" id="atq:GH723_16285"/>
<proteinExistence type="predicted"/>
<dbReference type="SMART" id="SM00267">
    <property type="entry name" value="GGDEF"/>
    <property type="match status" value="1"/>
</dbReference>
<dbReference type="Gene3D" id="3.30.450.20">
    <property type="entry name" value="PAS domain"/>
    <property type="match status" value="1"/>
</dbReference>
<dbReference type="SMART" id="SM00091">
    <property type="entry name" value="PAS"/>
    <property type="match status" value="1"/>
</dbReference>
<protein>
    <submittedName>
        <fullName evidence="4">Diguanylate cyclase</fullName>
    </submittedName>
</protein>
<dbReference type="SUPFAM" id="SSF55073">
    <property type="entry name" value="Nucleotide cyclase"/>
    <property type="match status" value="1"/>
</dbReference>
<dbReference type="Pfam" id="PF00989">
    <property type="entry name" value="PAS"/>
    <property type="match status" value="1"/>
</dbReference>
<sequence length="474" mass="50169">MATTTGPTGGNQSERTDGRLPPVPDAFLGNVMRASANPYAVLDADGTVRFVSDPIVEILGIPADECVGRNVLEFIAPEHHVTVATAIAEFTNPDRDDEGWTGPPISVDLLHVDGIPVPCRVLGVGSGTEGFHGVVVRIRQTSTTAKLDRAIAGMVTSDDLTEVLHLLLDVLVEQLPGSAATIGMAWDGRAFSRTVGTPGAPVLRGPLSGTDSDDVDPPWERTMADRMHAVADVGALPAAISDVASSAGWATCWAFPIELSGGCEDALVVWRRPPGAPTQHHREAVERLVHLIQLAITAHHSRRTLERQARTDPLTGLANRLALLDRFEEIGRAEQQAPVGVLYCDLDDFKPINDQFGHATGDRVLTIAAHRIASQVRTGDLVARVGGDEFAVVCLSADPARLAGLARRLLRSFDEPVVIDGRSVHLGISVGTAVLDPSEARTPSAILQEADTALLAAKAEGKGTWRAATAPSEG</sequence>
<feature type="compositionally biased region" description="Polar residues" evidence="1">
    <location>
        <begin position="1"/>
        <end position="13"/>
    </location>
</feature>
<dbReference type="AlphaFoldDB" id="A0A5Q2RM30"/>
<keyword evidence="5" id="KW-1185">Reference proteome</keyword>
<dbReference type="SUPFAM" id="SSF55785">
    <property type="entry name" value="PYP-like sensor domain (PAS domain)"/>
    <property type="match status" value="1"/>
</dbReference>
<dbReference type="PROSITE" id="PS50887">
    <property type="entry name" value="GGDEF"/>
    <property type="match status" value="1"/>
</dbReference>
<dbReference type="EMBL" id="CP045851">
    <property type="protein sequence ID" value="QGG96534.1"/>
    <property type="molecule type" value="Genomic_DNA"/>
</dbReference>
<feature type="domain" description="GGDEF" evidence="3">
    <location>
        <begin position="337"/>
        <end position="470"/>
    </location>
</feature>
<dbReference type="PROSITE" id="PS50112">
    <property type="entry name" value="PAS"/>
    <property type="match status" value="1"/>
</dbReference>
<dbReference type="InterPro" id="IPR013767">
    <property type="entry name" value="PAS_fold"/>
</dbReference>
<dbReference type="InterPro" id="IPR043128">
    <property type="entry name" value="Rev_trsase/Diguanyl_cyclase"/>
</dbReference>
<dbReference type="Gene3D" id="3.30.70.270">
    <property type="match status" value="1"/>
</dbReference>
<organism evidence="4 5">
    <name type="scientific">Actinomarinicola tropica</name>
    <dbReference type="NCBI Taxonomy" id="2789776"/>
    <lineage>
        <taxon>Bacteria</taxon>
        <taxon>Bacillati</taxon>
        <taxon>Actinomycetota</taxon>
        <taxon>Acidimicrobiia</taxon>
        <taxon>Acidimicrobiales</taxon>
        <taxon>Iamiaceae</taxon>
        <taxon>Actinomarinicola</taxon>
    </lineage>
</organism>
<evidence type="ECO:0000313" key="4">
    <source>
        <dbReference type="EMBL" id="QGG96534.1"/>
    </source>
</evidence>
<dbReference type="Pfam" id="PF00990">
    <property type="entry name" value="GGDEF"/>
    <property type="match status" value="1"/>
</dbReference>
<dbReference type="InterPro" id="IPR029787">
    <property type="entry name" value="Nucleotide_cyclase"/>
</dbReference>
<dbReference type="CDD" id="cd00130">
    <property type="entry name" value="PAS"/>
    <property type="match status" value="1"/>
</dbReference>
<name>A0A5Q2RM30_9ACTN</name>
<dbReference type="InterPro" id="IPR000160">
    <property type="entry name" value="GGDEF_dom"/>
</dbReference>
<dbReference type="PANTHER" id="PTHR44757:SF2">
    <property type="entry name" value="BIOFILM ARCHITECTURE MAINTENANCE PROTEIN MBAA"/>
    <property type="match status" value="1"/>
</dbReference>
<evidence type="ECO:0000259" key="3">
    <source>
        <dbReference type="PROSITE" id="PS50887"/>
    </source>
</evidence>
<reference evidence="4 5" key="1">
    <citation type="submission" date="2019-11" db="EMBL/GenBank/DDBJ databases">
        <authorList>
            <person name="He Y."/>
        </authorList>
    </citation>
    <scope>NUCLEOTIDE SEQUENCE [LARGE SCALE GENOMIC DNA]</scope>
    <source>
        <strain evidence="4 5">SCSIO 58843</strain>
    </source>
</reference>
<dbReference type="Proteomes" id="UP000334019">
    <property type="component" value="Chromosome"/>
</dbReference>
<dbReference type="NCBIfam" id="TIGR00254">
    <property type="entry name" value="GGDEF"/>
    <property type="match status" value="1"/>
</dbReference>
<dbReference type="PANTHER" id="PTHR44757">
    <property type="entry name" value="DIGUANYLATE CYCLASE DGCP"/>
    <property type="match status" value="1"/>
</dbReference>
<evidence type="ECO:0000313" key="5">
    <source>
        <dbReference type="Proteomes" id="UP000334019"/>
    </source>
</evidence>
<dbReference type="InterPro" id="IPR052155">
    <property type="entry name" value="Biofilm_reg_signaling"/>
</dbReference>
<accession>A0A5Q2RM30</accession>
<dbReference type="GO" id="GO:0006355">
    <property type="term" value="P:regulation of DNA-templated transcription"/>
    <property type="evidence" value="ECO:0007669"/>
    <property type="project" value="InterPro"/>
</dbReference>
<dbReference type="SUPFAM" id="SSF55781">
    <property type="entry name" value="GAF domain-like"/>
    <property type="match status" value="1"/>
</dbReference>
<dbReference type="InterPro" id="IPR000014">
    <property type="entry name" value="PAS"/>
</dbReference>
<feature type="domain" description="PAS" evidence="2">
    <location>
        <begin position="24"/>
        <end position="94"/>
    </location>
</feature>
<dbReference type="InterPro" id="IPR029016">
    <property type="entry name" value="GAF-like_dom_sf"/>
</dbReference>
<dbReference type="Gene3D" id="3.30.450.40">
    <property type="match status" value="1"/>
</dbReference>
<dbReference type="InterPro" id="IPR035965">
    <property type="entry name" value="PAS-like_dom_sf"/>
</dbReference>
<gene>
    <name evidence="4" type="ORF">GH723_16285</name>
</gene>
<evidence type="ECO:0000259" key="2">
    <source>
        <dbReference type="PROSITE" id="PS50112"/>
    </source>
</evidence>
<evidence type="ECO:0000256" key="1">
    <source>
        <dbReference type="SAM" id="MobiDB-lite"/>
    </source>
</evidence>
<dbReference type="CDD" id="cd01949">
    <property type="entry name" value="GGDEF"/>
    <property type="match status" value="1"/>
</dbReference>